<dbReference type="RefSeq" id="WP_236985972.1">
    <property type="nucleotide sequence ID" value="NZ_AP023086.1"/>
</dbReference>
<evidence type="ECO:0000256" key="3">
    <source>
        <dbReference type="RuleBase" id="RU363013"/>
    </source>
</evidence>
<dbReference type="CDD" id="cd00311">
    <property type="entry name" value="TIM"/>
    <property type="match status" value="1"/>
</dbReference>
<dbReference type="EMBL" id="AP023086">
    <property type="protein sequence ID" value="BCD96473.1"/>
    <property type="molecule type" value="Genomic_DNA"/>
</dbReference>
<dbReference type="PANTHER" id="PTHR21139:SF42">
    <property type="entry name" value="TRIOSEPHOSPHATE ISOMERASE"/>
    <property type="match status" value="1"/>
</dbReference>
<reference evidence="4 5" key="1">
    <citation type="journal article" date="2022" name="IScience">
        <title>An ultrasensitive nanofiber-based assay for enzymatic hydrolysis and deep-sea microbial degradation of cellulose.</title>
        <authorList>
            <person name="Tsudome M."/>
            <person name="Tachioka M."/>
            <person name="Miyazaki M."/>
            <person name="Uchimura K."/>
            <person name="Tsuda M."/>
            <person name="Takaki Y."/>
            <person name="Deguchi S."/>
        </authorList>
    </citation>
    <scope>NUCLEOTIDE SEQUENCE [LARGE SCALE GENOMIC DNA]</scope>
    <source>
        <strain evidence="4 5">GE09</strain>
    </source>
</reference>
<dbReference type="GO" id="GO:0046166">
    <property type="term" value="P:glyceraldehyde-3-phosphate biosynthetic process"/>
    <property type="evidence" value="ECO:0007669"/>
    <property type="project" value="TreeGrafter"/>
</dbReference>
<dbReference type="Proteomes" id="UP001320119">
    <property type="component" value="Chromosome"/>
</dbReference>
<evidence type="ECO:0000256" key="1">
    <source>
        <dbReference type="ARBA" id="ARBA00007422"/>
    </source>
</evidence>
<dbReference type="AlphaFoldDB" id="A0AAN1WF51"/>
<evidence type="ECO:0000313" key="5">
    <source>
        <dbReference type="Proteomes" id="UP001320119"/>
    </source>
</evidence>
<dbReference type="Gene3D" id="3.20.20.70">
    <property type="entry name" value="Aldolase class I"/>
    <property type="match status" value="1"/>
</dbReference>
<organism evidence="4 5">
    <name type="scientific">Marinagarivorans cellulosilyticus</name>
    <dbReference type="NCBI Taxonomy" id="2721545"/>
    <lineage>
        <taxon>Bacteria</taxon>
        <taxon>Pseudomonadati</taxon>
        <taxon>Pseudomonadota</taxon>
        <taxon>Gammaproteobacteria</taxon>
        <taxon>Cellvibrionales</taxon>
        <taxon>Cellvibrionaceae</taxon>
        <taxon>Marinagarivorans</taxon>
    </lineage>
</organism>
<dbReference type="PROSITE" id="PS51440">
    <property type="entry name" value="TIM_2"/>
    <property type="match status" value="1"/>
</dbReference>
<accession>A0AAN1WF51</accession>
<evidence type="ECO:0000256" key="2">
    <source>
        <dbReference type="ARBA" id="ARBA00023235"/>
    </source>
</evidence>
<dbReference type="GO" id="GO:0019563">
    <property type="term" value="P:glycerol catabolic process"/>
    <property type="evidence" value="ECO:0007669"/>
    <property type="project" value="TreeGrafter"/>
</dbReference>
<dbReference type="GO" id="GO:0006094">
    <property type="term" value="P:gluconeogenesis"/>
    <property type="evidence" value="ECO:0007669"/>
    <property type="project" value="UniProtKB-KW"/>
</dbReference>
<name>A0AAN1WF51_9GAMM</name>
<comment type="pathway">
    <text evidence="3">Carbohydrate degradation; glycolysis; D-glyceraldehyde 3-phosphate from glycerone phosphate: step 1/1.</text>
</comment>
<sequence length="268" mass="29253">MNKHRLVIANLKMNGSRKSVRAISQFIIQNKSRLSLVDLIFCPSDIYLERCIDDFQGIDTIQVGAQDLWSDNLFGGTGDTSAEMLVDLGVSYVIIGHSERRKVHQENDPLIAKKLESAVARGLTPILCIGETQEERIKGDTLKVLARQLKGLLNFTESVASKLIIAYEPVWAVGSSKCAPLNEVNSVIQFIKGQFRQSRREVNVVYGGSVSETNLIQLMSLQALDGVIVGRASLSGDRLMEICRLSGVEGSGNNAGKVGGAMMRMSVV</sequence>
<keyword evidence="3" id="KW-0963">Cytoplasm</keyword>
<evidence type="ECO:0000313" key="4">
    <source>
        <dbReference type="EMBL" id="BCD96473.1"/>
    </source>
</evidence>
<keyword evidence="3" id="KW-0324">Glycolysis</keyword>
<gene>
    <name evidence="4" type="ORF">MARGE09_P0673</name>
</gene>
<dbReference type="GO" id="GO:0005829">
    <property type="term" value="C:cytosol"/>
    <property type="evidence" value="ECO:0007669"/>
    <property type="project" value="TreeGrafter"/>
</dbReference>
<protein>
    <recommendedName>
        <fullName evidence="3">Triosephosphate isomerase</fullName>
        <ecNumber evidence="3">5.3.1.1</ecNumber>
    </recommendedName>
</protein>
<dbReference type="GO" id="GO:0006096">
    <property type="term" value="P:glycolytic process"/>
    <property type="evidence" value="ECO:0007669"/>
    <property type="project" value="UniProtKB-UniRule"/>
</dbReference>
<dbReference type="PANTHER" id="PTHR21139">
    <property type="entry name" value="TRIOSEPHOSPHATE ISOMERASE"/>
    <property type="match status" value="1"/>
</dbReference>
<proteinExistence type="inferred from homology"/>
<dbReference type="KEGG" id="marq:MARGE09_P0673"/>
<keyword evidence="3" id="KW-0312">Gluconeogenesis</keyword>
<dbReference type="InterPro" id="IPR013785">
    <property type="entry name" value="Aldolase_TIM"/>
</dbReference>
<keyword evidence="2 3" id="KW-0413">Isomerase</keyword>
<dbReference type="InterPro" id="IPR035990">
    <property type="entry name" value="TIM_sf"/>
</dbReference>
<keyword evidence="5" id="KW-1185">Reference proteome</keyword>
<comment type="subunit">
    <text evidence="3">Homodimer.</text>
</comment>
<comment type="catalytic activity">
    <reaction evidence="3">
        <text>D-glyceraldehyde 3-phosphate = dihydroxyacetone phosphate</text>
        <dbReference type="Rhea" id="RHEA:18585"/>
        <dbReference type="ChEBI" id="CHEBI:57642"/>
        <dbReference type="ChEBI" id="CHEBI:59776"/>
        <dbReference type="EC" id="5.3.1.1"/>
    </reaction>
</comment>
<dbReference type="SUPFAM" id="SSF51351">
    <property type="entry name" value="Triosephosphate isomerase (TIM)"/>
    <property type="match status" value="1"/>
</dbReference>
<dbReference type="EC" id="5.3.1.1" evidence="3"/>
<dbReference type="InterPro" id="IPR000652">
    <property type="entry name" value="Triosephosphate_isomerase"/>
</dbReference>
<comment type="subcellular location">
    <subcellularLocation>
        <location evidence="3">Cytoplasm</location>
    </subcellularLocation>
</comment>
<dbReference type="NCBIfam" id="TIGR00419">
    <property type="entry name" value="tim"/>
    <property type="match status" value="1"/>
</dbReference>
<dbReference type="Pfam" id="PF00121">
    <property type="entry name" value="TIM"/>
    <property type="match status" value="1"/>
</dbReference>
<comment type="pathway">
    <text evidence="3">Carbohydrate biosynthesis; gluconeogenesis.</text>
</comment>
<dbReference type="GO" id="GO:0004807">
    <property type="term" value="F:triose-phosphate isomerase activity"/>
    <property type="evidence" value="ECO:0007669"/>
    <property type="project" value="UniProtKB-UniRule"/>
</dbReference>
<comment type="similarity">
    <text evidence="1 3">Belongs to the triosephosphate isomerase family.</text>
</comment>